<protein>
    <submittedName>
        <fullName evidence="2">Uncharacterized protein</fullName>
    </submittedName>
</protein>
<sequence length="121" mass="13695">MSHNHYHMYDLCKKHMHAYVLAELEDGMQVDGIITDVDDDNVYLAVPIELGMGGPGNPGHMNNPCHHGNPHDHRVFGFGYPGYGYGYPGYGYGYGYRPRRRFNRLVLPLAALTAISLLPWY</sequence>
<evidence type="ECO:0000313" key="3">
    <source>
        <dbReference type="Proteomes" id="UP001595989"/>
    </source>
</evidence>
<proteinExistence type="predicted"/>
<comment type="caution">
    <text evidence="2">The sequence shown here is derived from an EMBL/GenBank/DDBJ whole genome shotgun (WGS) entry which is preliminary data.</text>
</comment>
<gene>
    <name evidence="2" type="ORF">ACFO3D_13970</name>
</gene>
<evidence type="ECO:0000256" key="1">
    <source>
        <dbReference type="SAM" id="Phobius"/>
    </source>
</evidence>
<dbReference type="EMBL" id="JBHSFU010000007">
    <property type="protein sequence ID" value="MFC4559302.1"/>
    <property type="molecule type" value="Genomic_DNA"/>
</dbReference>
<keyword evidence="1" id="KW-1133">Transmembrane helix</keyword>
<keyword evidence="1" id="KW-0812">Transmembrane</keyword>
<keyword evidence="3" id="KW-1185">Reference proteome</keyword>
<dbReference type="RefSeq" id="WP_390297163.1">
    <property type="nucleotide sequence ID" value="NZ_JBHSFU010000007.1"/>
</dbReference>
<dbReference type="Proteomes" id="UP001595989">
    <property type="component" value="Unassembled WGS sequence"/>
</dbReference>
<accession>A0ABV9DLT7</accession>
<evidence type="ECO:0000313" key="2">
    <source>
        <dbReference type="EMBL" id="MFC4559302.1"/>
    </source>
</evidence>
<reference evidence="3" key="1">
    <citation type="journal article" date="2019" name="Int. J. Syst. Evol. Microbiol.">
        <title>The Global Catalogue of Microorganisms (GCM) 10K type strain sequencing project: providing services to taxonomists for standard genome sequencing and annotation.</title>
        <authorList>
            <consortium name="The Broad Institute Genomics Platform"/>
            <consortium name="The Broad Institute Genome Sequencing Center for Infectious Disease"/>
            <person name="Wu L."/>
            <person name="Ma J."/>
        </authorList>
    </citation>
    <scope>NUCLEOTIDE SEQUENCE [LARGE SCALE GENOMIC DNA]</scope>
    <source>
        <strain evidence="3">CGMCC 4.7426</strain>
    </source>
</reference>
<feature type="transmembrane region" description="Helical" evidence="1">
    <location>
        <begin position="102"/>
        <end position="120"/>
    </location>
</feature>
<organism evidence="2 3">
    <name type="scientific">Virgibacillus kekensis</name>
    <dbReference type="NCBI Taxonomy" id="202261"/>
    <lineage>
        <taxon>Bacteria</taxon>
        <taxon>Bacillati</taxon>
        <taxon>Bacillota</taxon>
        <taxon>Bacilli</taxon>
        <taxon>Bacillales</taxon>
        <taxon>Bacillaceae</taxon>
        <taxon>Virgibacillus</taxon>
    </lineage>
</organism>
<name>A0ABV9DLT7_9BACI</name>
<keyword evidence="1" id="KW-0472">Membrane</keyword>